<evidence type="ECO:0000259" key="2">
    <source>
        <dbReference type="PROSITE" id="PS50118"/>
    </source>
</evidence>
<dbReference type="GO" id="GO:0000981">
    <property type="term" value="F:DNA-binding transcription factor activity, RNA polymerase II-specific"/>
    <property type="evidence" value="ECO:0007669"/>
    <property type="project" value="TreeGrafter"/>
</dbReference>
<dbReference type="Pfam" id="PF00505">
    <property type="entry name" value="HMG_box"/>
    <property type="match status" value="1"/>
</dbReference>
<dbReference type="GO" id="GO:1990837">
    <property type="term" value="F:sequence-specific double-stranded DNA binding"/>
    <property type="evidence" value="ECO:0007669"/>
    <property type="project" value="TreeGrafter"/>
</dbReference>
<gene>
    <name evidence="3" type="ORF">AAFF_G00309380</name>
</gene>
<dbReference type="InterPro" id="IPR036910">
    <property type="entry name" value="HMG_box_dom_sf"/>
</dbReference>
<dbReference type="Gene3D" id="1.10.30.10">
    <property type="entry name" value="High mobility group box domain"/>
    <property type="match status" value="1"/>
</dbReference>
<sequence length="462" mass="50796">MPDREGVDLTLDPSGAEIDEVPLGRDKVGKIRRPMNAFLVWARIHRPGLTRANPSATSQEISVQMGEEWHRLSEEQKMPYYEEAFKLRVKHEQEFPDWEYKPSPRKRKHQGVAVYMMPTAFQKDVPVYAVDGSRPAEFSSMIIPTAMAQNSSSTSHTLTTGHNVHTVPQVTWSTLIIPQDTNSAPTIPQTTCQPSCHAVPSSFTTLPQWHEESPSMAMPIFLPAYPEPVLTPMAGTVVPVNFGEEVRASSSAPGYPQTTCQPSCYAVPPSFTTLPQWSEERGMPIFLPAYPEPVLTPMAGTVVPVTFGEDVLVQPPYYVRALELPRDLPSPCLSSCARGLQVPLPNLPHPHMYPPPSLPHLAGPFPTPNPASRPSVFQLDPHSVYGYPECMAAGAADLSYDERCQEHAAMISALEKVYVFHGSISETVGSALESVYNCTPSESACLLDLLKLMEEPGEEAVP</sequence>
<dbReference type="AlphaFoldDB" id="A0AAD7WR73"/>
<feature type="DNA-binding region" description="HMG box" evidence="1">
    <location>
        <begin position="31"/>
        <end position="99"/>
    </location>
</feature>
<evidence type="ECO:0000313" key="3">
    <source>
        <dbReference type="EMBL" id="KAJ8406050.1"/>
    </source>
</evidence>
<dbReference type="PANTHER" id="PTHR47279">
    <property type="entry name" value="TRANSCRIPTION FACTOR SOX-30"/>
    <property type="match status" value="1"/>
</dbReference>
<evidence type="ECO:0000256" key="1">
    <source>
        <dbReference type="PROSITE-ProRule" id="PRU00267"/>
    </source>
</evidence>
<dbReference type="PROSITE" id="PS50118">
    <property type="entry name" value="HMG_BOX_2"/>
    <property type="match status" value="1"/>
</dbReference>
<organism evidence="3 4">
    <name type="scientific">Aldrovandia affinis</name>
    <dbReference type="NCBI Taxonomy" id="143900"/>
    <lineage>
        <taxon>Eukaryota</taxon>
        <taxon>Metazoa</taxon>
        <taxon>Chordata</taxon>
        <taxon>Craniata</taxon>
        <taxon>Vertebrata</taxon>
        <taxon>Euteleostomi</taxon>
        <taxon>Actinopterygii</taxon>
        <taxon>Neopterygii</taxon>
        <taxon>Teleostei</taxon>
        <taxon>Notacanthiformes</taxon>
        <taxon>Halosauridae</taxon>
        <taxon>Aldrovandia</taxon>
    </lineage>
</organism>
<comment type="caution">
    <text evidence="3">The sequence shown here is derived from an EMBL/GenBank/DDBJ whole genome shotgun (WGS) entry which is preliminary data.</text>
</comment>
<keyword evidence="1" id="KW-0539">Nucleus</keyword>
<dbReference type="EMBL" id="JAINUG010000045">
    <property type="protein sequence ID" value="KAJ8406050.1"/>
    <property type="molecule type" value="Genomic_DNA"/>
</dbReference>
<dbReference type="PANTHER" id="PTHR47279:SF1">
    <property type="entry name" value="TRANSCRIPTION FACTOR SOX-30"/>
    <property type="match status" value="1"/>
</dbReference>
<keyword evidence="4" id="KW-1185">Reference proteome</keyword>
<feature type="domain" description="HMG box" evidence="2">
    <location>
        <begin position="31"/>
        <end position="99"/>
    </location>
</feature>
<name>A0AAD7WR73_9TELE</name>
<protein>
    <recommendedName>
        <fullName evidence="2">HMG box domain-containing protein</fullName>
    </recommendedName>
</protein>
<dbReference type="GO" id="GO:0005634">
    <property type="term" value="C:nucleus"/>
    <property type="evidence" value="ECO:0007669"/>
    <property type="project" value="UniProtKB-UniRule"/>
</dbReference>
<proteinExistence type="predicted"/>
<accession>A0AAD7WR73</accession>
<keyword evidence="1" id="KW-0238">DNA-binding</keyword>
<dbReference type="InterPro" id="IPR009071">
    <property type="entry name" value="HMG_box_dom"/>
</dbReference>
<dbReference type="Proteomes" id="UP001221898">
    <property type="component" value="Unassembled WGS sequence"/>
</dbReference>
<dbReference type="SMART" id="SM00398">
    <property type="entry name" value="HMG"/>
    <property type="match status" value="1"/>
</dbReference>
<dbReference type="SUPFAM" id="SSF47095">
    <property type="entry name" value="HMG-box"/>
    <property type="match status" value="1"/>
</dbReference>
<dbReference type="InterPro" id="IPR052856">
    <property type="entry name" value="SOX30_TF"/>
</dbReference>
<dbReference type="CDD" id="cd22033">
    <property type="entry name" value="HMG-box_SoxH_SOX30"/>
    <property type="match status" value="1"/>
</dbReference>
<evidence type="ECO:0000313" key="4">
    <source>
        <dbReference type="Proteomes" id="UP001221898"/>
    </source>
</evidence>
<reference evidence="3" key="1">
    <citation type="journal article" date="2023" name="Science">
        <title>Genome structures resolve the early diversification of teleost fishes.</title>
        <authorList>
            <person name="Parey E."/>
            <person name="Louis A."/>
            <person name="Montfort J."/>
            <person name="Bouchez O."/>
            <person name="Roques C."/>
            <person name="Iampietro C."/>
            <person name="Lluch J."/>
            <person name="Castinel A."/>
            <person name="Donnadieu C."/>
            <person name="Desvignes T."/>
            <person name="Floi Bucao C."/>
            <person name="Jouanno E."/>
            <person name="Wen M."/>
            <person name="Mejri S."/>
            <person name="Dirks R."/>
            <person name="Jansen H."/>
            <person name="Henkel C."/>
            <person name="Chen W.J."/>
            <person name="Zahm M."/>
            <person name="Cabau C."/>
            <person name="Klopp C."/>
            <person name="Thompson A.W."/>
            <person name="Robinson-Rechavi M."/>
            <person name="Braasch I."/>
            <person name="Lecointre G."/>
            <person name="Bobe J."/>
            <person name="Postlethwait J.H."/>
            <person name="Berthelot C."/>
            <person name="Roest Crollius H."/>
            <person name="Guiguen Y."/>
        </authorList>
    </citation>
    <scope>NUCLEOTIDE SEQUENCE</scope>
    <source>
        <strain evidence="3">NC1722</strain>
    </source>
</reference>